<protein>
    <submittedName>
        <fullName evidence="1">Uncharacterized protein</fullName>
    </submittedName>
</protein>
<feature type="non-terminal residue" evidence="1">
    <location>
        <position position="46"/>
    </location>
</feature>
<accession>X1GYZ5</accession>
<evidence type="ECO:0000313" key="1">
    <source>
        <dbReference type="EMBL" id="GAH50055.1"/>
    </source>
</evidence>
<organism evidence="1">
    <name type="scientific">marine sediment metagenome</name>
    <dbReference type="NCBI Taxonomy" id="412755"/>
    <lineage>
        <taxon>unclassified sequences</taxon>
        <taxon>metagenomes</taxon>
        <taxon>ecological metagenomes</taxon>
    </lineage>
</organism>
<reference evidence="1" key="1">
    <citation type="journal article" date="2014" name="Front. Microbiol.">
        <title>High frequency of phylogenetically diverse reductive dehalogenase-homologous genes in deep subseafloor sedimentary metagenomes.</title>
        <authorList>
            <person name="Kawai M."/>
            <person name="Futagami T."/>
            <person name="Toyoda A."/>
            <person name="Takaki Y."/>
            <person name="Nishi S."/>
            <person name="Hori S."/>
            <person name="Arai W."/>
            <person name="Tsubouchi T."/>
            <person name="Morono Y."/>
            <person name="Uchiyama I."/>
            <person name="Ito T."/>
            <person name="Fujiyama A."/>
            <person name="Inagaki F."/>
            <person name="Takami H."/>
        </authorList>
    </citation>
    <scope>NUCLEOTIDE SEQUENCE</scope>
    <source>
        <strain evidence="1">Expedition CK06-06</strain>
    </source>
</reference>
<comment type="caution">
    <text evidence="1">The sequence shown here is derived from an EMBL/GenBank/DDBJ whole genome shotgun (WGS) entry which is preliminary data.</text>
</comment>
<sequence length="46" mass="5600">MFRIEVKDISIYKTCKFYYEAIESDKIDLPLIAERFKELKAQRENI</sequence>
<name>X1GYZ5_9ZZZZ</name>
<dbReference type="EMBL" id="BARU01023172">
    <property type="protein sequence ID" value="GAH50055.1"/>
    <property type="molecule type" value="Genomic_DNA"/>
</dbReference>
<gene>
    <name evidence="1" type="ORF">S03H2_37639</name>
</gene>
<proteinExistence type="predicted"/>
<dbReference type="AlphaFoldDB" id="X1GYZ5"/>